<gene>
    <name evidence="2" type="ORF">ACFFTO_26270</name>
</gene>
<dbReference type="RefSeq" id="WP_378198498.1">
    <property type="nucleotide sequence ID" value="NZ_JBHMBK010000021.1"/>
</dbReference>
<dbReference type="Proteomes" id="UP001589535">
    <property type="component" value="Unassembled WGS sequence"/>
</dbReference>
<feature type="compositionally biased region" description="Low complexity" evidence="1">
    <location>
        <begin position="55"/>
        <end position="65"/>
    </location>
</feature>
<keyword evidence="3" id="KW-1185">Reference proteome</keyword>
<dbReference type="EMBL" id="JBHMBK010000021">
    <property type="protein sequence ID" value="MFB9687700.1"/>
    <property type="molecule type" value="Genomic_DNA"/>
</dbReference>
<evidence type="ECO:0000256" key="1">
    <source>
        <dbReference type="SAM" id="MobiDB-lite"/>
    </source>
</evidence>
<evidence type="ECO:0008006" key="4">
    <source>
        <dbReference type="Google" id="ProtNLM"/>
    </source>
</evidence>
<evidence type="ECO:0000313" key="3">
    <source>
        <dbReference type="Proteomes" id="UP001589535"/>
    </source>
</evidence>
<name>A0ABV5UBC7_9PSEU</name>
<reference evidence="2 3" key="1">
    <citation type="submission" date="2024-09" db="EMBL/GenBank/DDBJ databases">
        <authorList>
            <person name="Sun Q."/>
            <person name="Mori K."/>
        </authorList>
    </citation>
    <scope>NUCLEOTIDE SEQUENCE [LARGE SCALE GENOMIC DNA]</scope>
    <source>
        <strain evidence="2 3">JCM 13852</strain>
    </source>
</reference>
<proteinExistence type="predicted"/>
<organism evidence="2 3">
    <name type="scientific">Amycolatopsis plumensis</name>
    <dbReference type="NCBI Taxonomy" id="236508"/>
    <lineage>
        <taxon>Bacteria</taxon>
        <taxon>Bacillati</taxon>
        <taxon>Actinomycetota</taxon>
        <taxon>Actinomycetes</taxon>
        <taxon>Pseudonocardiales</taxon>
        <taxon>Pseudonocardiaceae</taxon>
        <taxon>Amycolatopsis</taxon>
    </lineage>
</organism>
<evidence type="ECO:0000313" key="2">
    <source>
        <dbReference type="EMBL" id="MFB9687700.1"/>
    </source>
</evidence>
<comment type="caution">
    <text evidence="2">The sequence shown here is derived from an EMBL/GenBank/DDBJ whole genome shotgun (WGS) entry which is preliminary data.</text>
</comment>
<protein>
    <recommendedName>
        <fullName evidence="4">Lsr2 protein</fullName>
    </recommendedName>
</protein>
<accession>A0ABV5UBC7</accession>
<feature type="region of interest" description="Disordered" evidence="1">
    <location>
        <begin position="53"/>
        <end position="82"/>
    </location>
</feature>
<sequence length="122" mass="13082">MTTTWKISSPVTDYTGEVAGCAFARGRYEGPASTGALNYFRGAGYRVEKVEAEPAEAPAPAETPAKTFADDPKIAPAGNASEKDWRRHALAIGATEDQVKDLGRDQLRELAAKVAKDKEQKA</sequence>